<dbReference type="PANTHER" id="PTHR43024">
    <property type="entry name" value="UDP-N-ACETYLMURAMOYL-TRIPEPTIDE--D-ALANYL-D-ALANINE LIGASE"/>
    <property type="match status" value="1"/>
</dbReference>
<keyword evidence="3 10" id="KW-0132">Cell division</keyword>
<evidence type="ECO:0000256" key="11">
    <source>
        <dbReference type="RuleBase" id="RU004136"/>
    </source>
</evidence>
<keyword evidence="7 10" id="KW-0573">Peptidoglycan synthesis</keyword>
<keyword evidence="8 10" id="KW-0131">Cell cycle</keyword>
<dbReference type="InterPro" id="IPR035911">
    <property type="entry name" value="MurE/MurF_N"/>
</dbReference>
<dbReference type="GO" id="GO:0047480">
    <property type="term" value="F:UDP-N-acetylmuramoyl-tripeptide-D-alanyl-D-alanine ligase activity"/>
    <property type="evidence" value="ECO:0007669"/>
    <property type="project" value="UniProtKB-UniRule"/>
</dbReference>
<feature type="domain" description="Mur ligase N-terminal catalytic" evidence="12">
    <location>
        <begin position="24"/>
        <end position="71"/>
    </location>
</feature>
<sequence>MITLMLSQLVDVLDAQLIGDDVAIDKVSTDTRTIESGSLFVALVGERFDAHDFADKAVEAGASALLVSKAIDANTPQLLVKDTKVALGLLGQFVHQVCQTPTVAITGSCGKTTVKEMVASIMTQKGQVLFTAGNFNNDIGVPLTLLRSTPEDDFAVIELGANHIGEIAYTTQLVKPDVALVNNVAAAHLEGFGSIDGVKQAKGEIYQGLKPGSVAVVNLDSNGGDYWQQVLADKQVKTFSVNSNQADFSAREIQLNEHGEASFVLVTQDNEFAVKLGIIGVHNVSNALAATALALELGATTEMIQLGLANLAKVKGRVETVALSENIKLIDDSYNASVPAMKAAADLLNGFKGVRWLILGNMAELGDESLALHRQVGEHAAPFNFEHVLTYGADAKAISDVCEGKHFDTHDSMIEFVKQQLTQHQEPQTLLVKGANSAGMSKIVAALKEIYS</sequence>
<evidence type="ECO:0000256" key="10">
    <source>
        <dbReference type="HAMAP-Rule" id="MF_02019"/>
    </source>
</evidence>
<dbReference type="PANTHER" id="PTHR43024:SF1">
    <property type="entry name" value="UDP-N-ACETYLMURAMOYL-TRIPEPTIDE--D-ALANYL-D-ALANINE LIGASE"/>
    <property type="match status" value="1"/>
</dbReference>
<evidence type="ECO:0000313" key="15">
    <source>
        <dbReference type="EMBL" id="KOO07774.1"/>
    </source>
</evidence>
<evidence type="ECO:0000256" key="4">
    <source>
        <dbReference type="ARBA" id="ARBA00022741"/>
    </source>
</evidence>
<dbReference type="STRING" id="171383.AKJ31_10105"/>
<dbReference type="Pfam" id="PF08245">
    <property type="entry name" value="Mur_ligase_M"/>
    <property type="match status" value="1"/>
</dbReference>
<evidence type="ECO:0000259" key="13">
    <source>
        <dbReference type="Pfam" id="PF02875"/>
    </source>
</evidence>
<evidence type="ECO:0000259" key="14">
    <source>
        <dbReference type="Pfam" id="PF08245"/>
    </source>
</evidence>
<keyword evidence="9 10" id="KW-0961">Cell wall biogenesis/degradation</keyword>
<comment type="pathway">
    <text evidence="10 11">Cell wall biogenesis; peptidoglycan biosynthesis.</text>
</comment>
<dbReference type="InterPro" id="IPR036565">
    <property type="entry name" value="Mur-like_cat_sf"/>
</dbReference>
<evidence type="ECO:0000256" key="5">
    <source>
        <dbReference type="ARBA" id="ARBA00022840"/>
    </source>
</evidence>
<feature type="binding site" evidence="10">
    <location>
        <begin position="107"/>
        <end position="113"/>
    </location>
    <ligand>
        <name>ATP</name>
        <dbReference type="ChEBI" id="CHEBI:30616"/>
    </ligand>
</feature>
<feature type="domain" description="Mur ligase C-terminal" evidence="13">
    <location>
        <begin position="316"/>
        <end position="435"/>
    </location>
</feature>
<organism evidence="15 16">
    <name type="scientific">Vibrio hepatarius</name>
    <dbReference type="NCBI Taxonomy" id="171383"/>
    <lineage>
        <taxon>Bacteria</taxon>
        <taxon>Pseudomonadati</taxon>
        <taxon>Pseudomonadota</taxon>
        <taxon>Gammaproteobacteria</taxon>
        <taxon>Vibrionales</taxon>
        <taxon>Vibrionaceae</taxon>
        <taxon>Vibrio</taxon>
        <taxon>Vibrio oreintalis group</taxon>
    </lineage>
</organism>
<dbReference type="InterPro" id="IPR036615">
    <property type="entry name" value="Mur_ligase_C_dom_sf"/>
</dbReference>
<dbReference type="InterPro" id="IPR051046">
    <property type="entry name" value="MurCDEF_CellWall_CoF430Synth"/>
</dbReference>
<dbReference type="Gene3D" id="3.40.1190.10">
    <property type="entry name" value="Mur-like, catalytic domain"/>
    <property type="match status" value="1"/>
</dbReference>
<dbReference type="EC" id="6.3.2.10" evidence="10 11"/>
<dbReference type="GO" id="GO:0008766">
    <property type="term" value="F:UDP-N-acetylmuramoylalanyl-D-glutamyl-2,6-diaminopimelate-D-alanyl-D-alanine ligase activity"/>
    <property type="evidence" value="ECO:0007669"/>
    <property type="project" value="RHEA"/>
</dbReference>
<dbReference type="Gene3D" id="3.40.1390.10">
    <property type="entry name" value="MurE/MurF, N-terminal domain"/>
    <property type="match status" value="1"/>
</dbReference>
<gene>
    <name evidence="10 15" type="primary">murF</name>
    <name evidence="15" type="ORF">AKJ31_10105</name>
</gene>
<keyword evidence="4 10" id="KW-0547">Nucleotide-binding</keyword>
<dbReference type="Gene3D" id="3.90.190.20">
    <property type="entry name" value="Mur ligase, C-terminal domain"/>
    <property type="match status" value="1"/>
</dbReference>
<dbReference type="Pfam" id="PF01225">
    <property type="entry name" value="Mur_ligase"/>
    <property type="match status" value="1"/>
</dbReference>
<dbReference type="Proteomes" id="UP000037530">
    <property type="component" value="Unassembled WGS sequence"/>
</dbReference>
<comment type="catalytic activity">
    <reaction evidence="10 11">
        <text>D-alanyl-D-alanine + UDP-N-acetyl-alpha-D-muramoyl-L-alanyl-gamma-D-glutamyl-meso-2,6-diaminopimelate + ATP = UDP-N-acetyl-alpha-D-muramoyl-L-alanyl-gamma-D-glutamyl-meso-2,6-diaminopimeloyl-D-alanyl-D-alanine + ADP + phosphate + H(+)</text>
        <dbReference type="Rhea" id="RHEA:28374"/>
        <dbReference type="ChEBI" id="CHEBI:15378"/>
        <dbReference type="ChEBI" id="CHEBI:30616"/>
        <dbReference type="ChEBI" id="CHEBI:43474"/>
        <dbReference type="ChEBI" id="CHEBI:57822"/>
        <dbReference type="ChEBI" id="CHEBI:61386"/>
        <dbReference type="ChEBI" id="CHEBI:83905"/>
        <dbReference type="ChEBI" id="CHEBI:456216"/>
        <dbReference type="EC" id="6.3.2.10"/>
    </reaction>
</comment>
<comment type="caution">
    <text evidence="15">The sequence shown here is derived from an EMBL/GenBank/DDBJ whole genome shotgun (WGS) entry which is preliminary data.</text>
</comment>
<comment type="similarity">
    <text evidence="10">Belongs to the MurCDEF family. MurF subfamily.</text>
</comment>
<dbReference type="GO" id="GO:0008360">
    <property type="term" value="P:regulation of cell shape"/>
    <property type="evidence" value="ECO:0007669"/>
    <property type="project" value="UniProtKB-KW"/>
</dbReference>
<keyword evidence="2 10" id="KW-0436">Ligase</keyword>
<comment type="function">
    <text evidence="10 11">Involved in cell wall formation. Catalyzes the final step in the synthesis of UDP-N-acetylmuramoyl-pentapeptide, the precursor of murein.</text>
</comment>
<evidence type="ECO:0000256" key="1">
    <source>
        <dbReference type="ARBA" id="ARBA00022490"/>
    </source>
</evidence>
<dbReference type="UniPathway" id="UPA00219"/>
<dbReference type="GO" id="GO:0071555">
    <property type="term" value="P:cell wall organization"/>
    <property type="evidence" value="ECO:0007669"/>
    <property type="project" value="UniProtKB-KW"/>
</dbReference>
<evidence type="ECO:0000256" key="9">
    <source>
        <dbReference type="ARBA" id="ARBA00023316"/>
    </source>
</evidence>
<dbReference type="HAMAP" id="MF_02019">
    <property type="entry name" value="MurF"/>
    <property type="match status" value="1"/>
</dbReference>
<evidence type="ECO:0000259" key="12">
    <source>
        <dbReference type="Pfam" id="PF01225"/>
    </source>
</evidence>
<dbReference type="GO" id="GO:0005524">
    <property type="term" value="F:ATP binding"/>
    <property type="evidence" value="ECO:0007669"/>
    <property type="project" value="UniProtKB-UniRule"/>
</dbReference>
<dbReference type="SUPFAM" id="SSF63418">
    <property type="entry name" value="MurE/MurF N-terminal domain"/>
    <property type="match status" value="1"/>
</dbReference>
<keyword evidence="1 10" id="KW-0963">Cytoplasm</keyword>
<keyword evidence="16" id="KW-1185">Reference proteome</keyword>
<dbReference type="GO" id="GO:0009252">
    <property type="term" value="P:peptidoglycan biosynthetic process"/>
    <property type="evidence" value="ECO:0007669"/>
    <property type="project" value="UniProtKB-UniRule"/>
</dbReference>
<name>A0A0M0I0A9_9VIBR</name>
<dbReference type="InterPro" id="IPR004101">
    <property type="entry name" value="Mur_ligase_C"/>
</dbReference>
<evidence type="ECO:0000256" key="7">
    <source>
        <dbReference type="ARBA" id="ARBA00022984"/>
    </source>
</evidence>
<dbReference type="InterPro" id="IPR005863">
    <property type="entry name" value="UDP-N-AcMur_synth"/>
</dbReference>
<dbReference type="SUPFAM" id="SSF53623">
    <property type="entry name" value="MurD-like peptide ligases, catalytic domain"/>
    <property type="match status" value="1"/>
</dbReference>
<evidence type="ECO:0000313" key="16">
    <source>
        <dbReference type="Proteomes" id="UP000037530"/>
    </source>
</evidence>
<feature type="domain" description="Mur ligase central" evidence="14">
    <location>
        <begin position="105"/>
        <end position="294"/>
    </location>
</feature>
<dbReference type="GO" id="GO:0051301">
    <property type="term" value="P:cell division"/>
    <property type="evidence" value="ECO:0007669"/>
    <property type="project" value="UniProtKB-KW"/>
</dbReference>
<reference evidence="16" key="1">
    <citation type="submission" date="2015-08" db="EMBL/GenBank/DDBJ databases">
        <title>Vibrio galatheae sp. nov., a novel member of the Vibrionaceae family isolated from the Solomon Islands.</title>
        <authorList>
            <person name="Giubergia S."/>
            <person name="Machado H."/>
            <person name="Mateiu R.V."/>
            <person name="Gram L."/>
        </authorList>
    </citation>
    <scope>NUCLEOTIDE SEQUENCE [LARGE SCALE GENOMIC DNA]</scope>
    <source>
        <strain evidence="16">DSM 19134</strain>
    </source>
</reference>
<dbReference type="AlphaFoldDB" id="A0A0M0I0A9"/>
<evidence type="ECO:0000256" key="3">
    <source>
        <dbReference type="ARBA" id="ARBA00022618"/>
    </source>
</evidence>
<evidence type="ECO:0000256" key="2">
    <source>
        <dbReference type="ARBA" id="ARBA00022598"/>
    </source>
</evidence>
<protein>
    <recommendedName>
        <fullName evidence="10 11">UDP-N-acetylmuramoyl-tripeptide--D-alanyl-D-alanine ligase</fullName>
        <ecNumber evidence="10 11">6.3.2.10</ecNumber>
    </recommendedName>
    <alternativeName>
        <fullName evidence="10">D-alanyl-D-alanine-adding enzyme</fullName>
    </alternativeName>
</protein>
<keyword evidence="6 10" id="KW-0133">Cell shape</keyword>
<evidence type="ECO:0000256" key="8">
    <source>
        <dbReference type="ARBA" id="ARBA00023306"/>
    </source>
</evidence>
<dbReference type="GO" id="GO:0005737">
    <property type="term" value="C:cytoplasm"/>
    <property type="evidence" value="ECO:0007669"/>
    <property type="project" value="UniProtKB-SubCell"/>
</dbReference>
<keyword evidence="5 10" id="KW-0067">ATP-binding</keyword>
<dbReference type="NCBIfam" id="TIGR01143">
    <property type="entry name" value="murF"/>
    <property type="match status" value="1"/>
</dbReference>
<dbReference type="InterPro" id="IPR000713">
    <property type="entry name" value="Mur_ligase_N"/>
</dbReference>
<dbReference type="EMBL" id="LHPI01000008">
    <property type="protein sequence ID" value="KOO07774.1"/>
    <property type="molecule type" value="Genomic_DNA"/>
</dbReference>
<comment type="subcellular location">
    <subcellularLocation>
        <location evidence="10 11">Cytoplasm</location>
    </subcellularLocation>
</comment>
<evidence type="ECO:0000256" key="6">
    <source>
        <dbReference type="ARBA" id="ARBA00022960"/>
    </source>
</evidence>
<dbReference type="RefSeq" id="WP_053408974.1">
    <property type="nucleotide sequence ID" value="NZ_DAIPHI010000020.1"/>
</dbReference>
<dbReference type="InterPro" id="IPR013221">
    <property type="entry name" value="Mur_ligase_cen"/>
</dbReference>
<accession>A0A0M0I0A9</accession>
<proteinExistence type="inferred from homology"/>
<dbReference type="OrthoDB" id="9801978at2"/>
<dbReference type="PATRIC" id="fig|171383.3.peg.2065"/>
<dbReference type="SUPFAM" id="SSF53244">
    <property type="entry name" value="MurD-like peptide ligases, peptide-binding domain"/>
    <property type="match status" value="1"/>
</dbReference>
<dbReference type="Pfam" id="PF02875">
    <property type="entry name" value="Mur_ligase_C"/>
    <property type="match status" value="1"/>
</dbReference>